<dbReference type="AlphaFoldDB" id="A0A1B0AUH2"/>
<reference evidence="3" key="1">
    <citation type="submission" date="2015-01" db="EMBL/GenBank/DDBJ databases">
        <authorList>
            <person name="Aksoy S."/>
            <person name="Warren W."/>
            <person name="Wilson R.K."/>
        </authorList>
    </citation>
    <scope>NUCLEOTIDE SEQUENCE [LARGE SCALE GENOMIC DNA]</scope>
    <source>
        <strain evidence="3">IAEA</strain>
    </source>
</reference>
<dbReference type="EnsemblMetazoa" id="GPPI009116-RA">
    <property type="protein sequence ID" value="GPPI009116-PA"/>
    <property type="gene ID" value="GPPI009116"/>
</dbReference>
<keyword evidence="3" id="KW-1185">Reference proteome</keyword>
<feature type="transmembrane region" description="Helical" evidence="1">
    <location>
        <begin position="20"/>
        <end position="40"/>
    </location>
</feature>
<dbReference type="Proteomes" id="UP000092460">
    <property type="component" value="Unassembled WGS sequence"/>
</dbReference>
<protein>
    <submittedName>
        <fullName evidence="2">Uncharacterized protein</fullName>
    </submittedName>
</protein>
<evidence type="ECO:0000256" key="1">
    <source>
        <dbReference type="SAM" id="Phobius"/>
    </source>
</evidence>
<name>A0A1B0AUH2_9MUSC</name>
<evidence type="ECO:0000313" key="2">
    <source>
        <dbReference type="EnsemblMetazoa" id="GPPI009116-PA"/>
    </source>
</evidence>
<dbReference type="VEuPathDB" id="VectorBase:GPPI009116"/>
<keyword evidence="1" id="KW-1133">Transmembrane helix</keyword>
<proteinExistence type="predicted"/>
<keyword evidence="1" id="KW-0812">Transmembrane</keyword>
<accession>A0A1B0AUH2</accession>
<evidence type="ECO:0000313" key="3">
    <source>
        <dbReference type="Proteomes" id="UP000092460"/>
    </source>
</evidence>
<reference evidence="2" key="2">
    <citation type="submission" date="2020-05" db="UniProtKB">
        <authorList>
            <consortium name="EnsemblMetazoa"/>
        </authorList>
    </citation>
    <scope>IDENTIFICATION</scope>
    <source>
        <strain evidence="2">IAEA</strain>
    </source>
</reference>
<dbReference type="EMBL" id="JXJN01003629">
    <property type="status" value="NOT_ANNOTATED_CDS"/>
    <property type="molecule type" value="Genomic_DNA"/>
</dbReference>
<organism evidence="2 3">
    <name type="scientific">Glossina palpalis gambiensis</name>
    <dbReference type="NCBI Taxonomy" id="67801"/>
    <lineage>
        <taxon>Eukaryota</taxon>
        <taxon>Metazoa</taxon>
        <taxon>Ecdysozoa</taxon>
        <taxon>Arthropoda</taxon>
        <taxon>Hexapoda</taxon>
        <taxon>Insecta</taxon>
        <taxon>Pterygota</taxon>
        <taxon>Neoptera</taxon>
        <taxon>Endopterygota</taxon>
        <taxon>Diptera</taxon>
        <taxon>Brachycera</taxon>
        <taxon>Muscomorpha</taxon>
        <taxon>Hippoboscoidea</taxon>
        <taxon>Glossinidae</taxon>
        <taxon>Glossina</taxon>
    </lineage>
</organism>
<keyword evidence="1" id="KW-0472">Membrane</keyword>
<sequence length="97" mass="10910">TVADLRPSQDPQDVPVKYSSFILIITFFVAPFSDAIVLVSQEFHKSTDWKNKDNMKCMTTPQTLYTLEWIASDLLSDLLNSGDVLTECTSDVEFVST</sequence>